<dbReference type="InterPro" id="IPR004682">
    <property type="entry name" value="TRAP_DctP"/>
</dbReference>
<accession>A0AAW9RP35</accession>
<keyword evidence="4" id="KW-1185">Reference proteome</keyword>
<dbReference type="InterPro" id="IPR038404">
    <property type="entry name" value="TRAP_DctP_sf"/>
</dbReference>
<dbReference type="Gene3D" id="3.40.190.170">
    <property type="entry name" value="Bacterial extracellular solute-binding protein, family 7"/>
    <property type="match status" value="1"/>
</dbReference>
<organism evidence="3 4">
    <name type="scientific">Microbaculum marinum</name>
    <dbReference type="NCBI Taxonomy" id="1764581"/>
    <lineage>
        <taxon>Bacteria</taxon>
        <taxon>Pseudomonadati</taxon>
        <taxon>Pseudomonadota</taxon>
        <taxon>Alphaproteobacteria</taxon>
        <taxon>Hyphomicrobiales</taxon>
        <taxon>Tepidamorphaceae</taxon>
        <taxon>Microbaculum</taxon>
    </lineage>
</organism>
<dbReference type="InterPro" id="IPR018389">
    <property type="entry name" value="DctP_fam"/>
</dbReference>
<dbReference type="AlphaFoldDB" id="A0AAW9RP35"/>
<dbReference type="EMBL" id="JAZHOF010000004">
    <property type="protein sequence ID" value="MEJ8572002.1"/>
    <property type="molecule type" value="Genomic_DNA"/>
</dbReference>
<keyword evidence="1 2" id="KW-0732">Signal</keyword>
<dbReference type="NCBIfam" id="TIGR00787">
    <property type="entry name" value="dctP"/>
    <property type="match status" value="1"/>
</dbReference>
<dbReference type="PANTHER" id="PTHR33376">
    <property type="match status" value="1"/>
</dbReference>
<dbReference type="PIRSF" id="PIRSF006470">
    <property type="entry name" value="DctB"/>
    <property type="match status" value="1"/>
</dbReference>
<evidence type="ECO:0000256" key="2">
    <source>
        <dbReference type="SAM" id="SignalP"/>
    </source>
</evidence>
<evidence type="ECO:0000256" key="1">
    <source>
        <dbReference type="ARBA" id="ARBA00022729"/>
    </source>
</evidence>
<dbReference type="GO" id="GO:0055085">
    <property type="term" value="P:transmembrane transport"/>
    <property type="evidence" value="ECO:0007669"/>
    <property type="project" value="InterPro"/>
</dbReference>
<dbReference type="PANTHER" id="PTHR33376:SF3">
    <property type="entry name" value="C4-DICARBOXYLATE-BINDING PROTEIN"/>
    <property type="match status" value="1"/>
</dbReference>
<name>A0AAW9RP35_9HYPH</name>
<reference evidence="3 4" key="1">
    <citation type="submission" date="2024-02" db="EMBL/GenBank/DDBJ databases">
        <title>Genome analysis and characterization of Microbaculum marinisediminis sp. nov., isolated from marine sediment.</title>
        <authorList>
            <person name="Du Z.-J."/>
            <person name="Ye Y.-Q."/>
            <person name="Zhang Z.-R."/>
            <person name="Yuan S.-M."/>
            <person name="Zhang X.-Y."/>
        </authorList>
    </citation>
    <scope>NUCLEOTIDE SEQUENCE [LARGE SCALE GENOMIC DNA]</scope>
    <source>
        <strain evidence="3 4">SDUM1044001</strain>
    </source>
</reference>
<gene>
    <name evidence="3" type="ORF">V3328_10990</name>
</gene>
<dbReference type="GO" id="GO:0030288">
    <property type="term" value="C:outer membrane-bounded periplasmic space"/>
    <property type="evidence" value="ECO:0007669"/>
    <property type="project" value="InterPro"/>
</dbReference>
<feature type="chain" id="PRO_5043567026" evidence="2">
    <location>
        <begin position="25"/>
        <end position="326"/>
    </location>
</feature>
<sequence>MRISGVFCRAALLVMATAPMSANAADYTLRLGTVLAPGDPLVVGAEAMKKAVEERTGGKVEVQIFPSSQLGDTQDMMDQAQAGANVGTFVEASRVSVFVPQFNVLVAPYVFDSVNELVDLVDSPTFAAWNKELEEKTGLTLLSFNWYQGARNMLTKKPISTPADLEGVRVRTIGQPLWIETIGAMGAVPTPLAWAEVYPSLQTGVIDGAEAQPSAIWGAKLYEVVSDVTVTEHIYLMSGLLVSAKWLASLPEDLRTIVEEEARKAGAAVLQSNVDQESKIFADIEKEGVKVHKIDTAPFREAVQPVYEKLGLTEMITETKKTMGKQ</sequence>
<dbReference type="Pfam" id="PF03480">
    <property type="entry name" value="DctP"/>
    <property type="match status" value="1"/>
</dbReference>
<proteinExistence type="predicted"/>
<dbReference type="Proteomes" id="UP001378188">
    <property type="component" value="Unassembled WGS sequence"/>
</dbReference>
<dbReference type="RefSeq" id="WP_340329701.1">
    <property type="nucleotide sequence ID" value="NZ_JAZHOF010000004.1"/>
</dbReference>
<evidence type="ECO:0000313" key="3">
    <source>
        <dbReference type="EMBL" id="MEJ8572002.1"/>
    </source>
</evidence>
<feature type="signal peptide" evidence="2">
    <location>
        <begin position="1"/>
        <end position="24"/>
    </location>
</feature>
<evidence type="ECO:0000313" key="4">
    <source>
        <dbReference type="Proteomes" id="UP001378188"/>
    </source>
</evidence>
<protein>
    <submittedName>
        <fullName evidence="3">C4-dicarboxylate TRAP transporter substrate-binding protein</fullName>
    </submittedName>
</protein>
<dbReference type="NCBIfam" id="NF037995">
    <property type="entry name" value="TRAP_S1"/>
    <property type="match status" value="1"/>
</dbReference>
<comment type="caution">
    <text evidence="3">The sequence shown here is derived from an EMBL/GenBank/DDBJ whole genome shotgun (WGS) entry which is preliminary data.</text>
</comment>
<dbReference type="CDD" id="cd13669">
    <property type="entry name" value="PBP2_TRAP_TM0322_like"/>
    <property type="match status" value="1"/>
</dbReference>